<reference evidence="7" key="1">
    <citation type="submission" date="2020-10" db="EMBL/GenBank/DDBJ databases">
        <authorList>
            <person name="Gilroy R."/>
        </authorList>
    </citation>
    <scope>NUCLEOTIDE SEQUENCE</scope>
    <source>
        <strain evidence="7">11300</strain>
    </source>
</reference>
<evidence type="ECO:0000256" key="4">
    <source>
        <dbReference type="ARBA" id="ARBA00022801"/>
    </source>
</evidence>
<keyword evidence="2 6" id="KW-0963">Cytoplasm</keyword>
<dbReference type="Proteomes" id="UP000824091">
    <property type="component" value="Unassembled WGS sequence"/>
</dbReference>
<dbReference type="EC" id="3.1.11.6" evidence="6"/>
<dbReference type="Gene3D" id="1.10.287.1040">
    <property type="entry name" value="Exonuclease VII, small subunit"/>
    <property type="match status" value="1"/>
</dbReference>
<comment type="function">
    <text evidence="6">Bidirectionally degrades single-stranded DNA into large acid-insoluble oligonucleotides, which are then degraded further into small acid-soluble oligonucleotides.</text>
</comment>
<accession>A0A9D1I258</accession>
<dbReference type="GO" id="GO:0005829">
    <property type="term" value="C:cytosol"/>
    <property type="evidence" value="ECO:0007669"/>
    <property type="project" value="TreeGrafter"/>
</dbReference>
<evidence type="ECO:0000256" key="5">
    <source>
        <dbReference type="ARBA" id="ARBA00022839"/>
    </source>
</evidence>
<sequence>MTFEEAMNKLEEMAGKIRQEDITLEEAIKCYEEGLRCYEICGDILKNAKQKIEVFDAKENSEQ</sequence>
<evidence type="ECO:0000256" key="3">
    <source>
        <dbReference type="ARBA" id="ARBA00022722"/>
    </source>
</evidence>
<reference evidence="7" key="2">
    <citation type="journal article" date="2021" name="PeerJ">
        <title>Extensive microbial diversity within the chicken gut microbiome revealed by metagenomics and culture.</title>
        <authorList>
            <person name="Gilroy R."/>
            <person name="Ravi A."/>
            <person name="Getino M."/>
            <person name="Pursley I."/>
            <person name="Horton D.L."/>
            <person name="Alikhan N.F."/>
            <person name="Baker D."/>
            <person name="Gharbi K."/>
            <person name="Hall N."/>
            <person name="Watson M."/>
            <person name="Adriaenssens E.M."/>
            <person name="Foster-Nyarko E."/>
            <person name="Jarju S."/>
            <person name="Secka A."/>
            <person name="Antonio M."/>
            <person name="Oren A."/>
            <person name="Chaudhuri R.R."/>
            <person name="La Ragione R."/>
            <person name="Hildebrand F."/>
            <person name="Pallen M.J."/>
        </authorList>
    </citation>
    <scope>NUCLEOTIDE SEQUENCE</scope>
    <source>
        <strain evidence="7">11300</strain>
    </source>
</reference>
<keyword evidence="3 6" id="KW-0540">Nuclease</keyword>
<evidence type="ECO:0000256" key="6">
    <source>
        <dbReference type="HAMAP-Rule" id="MF_00337"/>
    </source>
</evidence>
<evidence type="ECO:0000313" key="8">
    <source>
        <dbReference type="Proteomes" id="UP000824091"/>
    </source>
</evidence>
<organism evidence="7 8">
    <name type="scientific">Candidatus Fimisoma avicola</name>
    <dbReference type="NCBI Taxonomy" id="2840826"/>
    <lineage>
        <taxon>Bacteria</taxon>
        <taxon>Bacillati</taxon>
        <taxon>Bacillota</taxon>
        <taxon>Clostridia</taxon>
        <taxon>Eubacteriales</taxon>
        <taxon>Candidatus Fimisoma</taxon>
    </lineage>
</organism>
<dbReference type="AlphaFoldDB" id="A0A9D1I258"/>
<dbReference type="PIRSF" id="PIRSF006488">
    <property type="entry name" value="Exonuc_VII_S"/>
    <property type="match status" value="1"/>
</dbReference>
<dbReference type="GO" id="GO:0009318">
    <property type="term" value="C:exodeoxyribonuclease VII complex"/>
    <property type="evidence" value="ECO:0007669"/>
    <property type="project" value="UniProtKB-UniRule"/>
</dbReference>
<evidence type="ECO:0000313" key="7">
    <source>
        <dbReference type="EMBL" id="HIU26786.1"/>
    </source>
</evidence>
<dbReference type="InterPro" id="IPR003761">
    <property type="entry name" value="Exonuc_VII_S"/>
</dbReference>
<comment type="caution">
    <text evidence="7">The sequence shown here is derived from an EMBL/GenBank/DDBJ whole genome shotgun (WGS) entry which is preliminary data.</text>
</comment>
<dbReference type="NCBIfam" id="TIGR01280">
    <property type="entry name" value="xseB"/>
    <property type="match status" value="1"/>
</dbReference>
<dbReference type="InterPro" id="IPR037004">
    <property type="entry name" value="Exonuc_VII_ssu_sf"/>
</dbReference>
<dbReference type="GO" id="GO:0008855">
    <property type="term" value="F:exodeoxyribonuclease VII activity"/>
    <property type="evidence" value="ECO:0007669"/>
    <property type="project" value="UniProtKB-UniRule"/>
</dbReference>
<dbReference type="EMBL" id="DVMO01000004">
    <property type="protein sequence ID" value="HIU26786.1"/>
    <property type="molecule type" value="Genomic_DNA"/>
</dbReference>
<name>A0A9D1I258_9FIRM</name>
<dbReference type="PANTHER" id="PTHR34137">
    <property type="entry name" value="EXODEOXYRIBONUCLEASE 7 SMALL SUBUNIT"/>
    <property type="match status" value="1"/>
</dbReference>
<comment type="similarity">
    <text evidence="1 6">Belongs to the XseB family.</text>
</comment>
<dbReference type="PANTHER" id="PTHR34137:SF1">
    <property type="entry name" value="EXODEOXYRIBONUCLEASE 7 SMALL SUBUNIT"/>
    <property type="match status" value="1"/>
</dbReference>
<keyword evidence="5 6" id="KW-0269">Exonuclease</keyword>
<keyword evidence="4 6" id="KW-0378">Hydrolase</keyword>
<dbReference type="SUPFAM" id="SSF116842">
    <property type="entry name" value="XseB-like"/>
    <property type="match status" value="1"/>
</dbReference>
<proteinExistence type="inferred from homology"/>
<dbReference type="GO" id="GO:0006308">
    <property type="term" value="P:DNA catabolic process"/>
    <property type="evidence" value="ECO:0007669"/>
    <property type="project" value="UniProtKB-UniRule"/>
</dbReference>
<comment type="subcellular location">
    <subcellularLocation>
        <location evidence="6">Cytoplasm</location>
    </subcellularLocation>
</comment>
<protein>
    <recommendedName>
        <fullName evidence="6">Exodeoxyribonuclease 7 small subunit</fullName>
        <ecNumber evidence="6">3.1.11.6</ecNumber>
    </recommendedName>
    <alternativeName>
        <fullName evidence="6">Exodeoxyribonuclease VII small subunit</fullName>
        <shortName evidence="6">Exonuclease VII small subunit</shortName>
    </alternativeName>
</protein>
<evidence type="ECO:0000256" key="2">
    <source>
        <dbReference type="ARBA" id="ARBA00022490"/>
    </source>
</evidence>
<comment type="subunit">
    <text evidence="6">Heterooligomer composed of large and small subunits.</text>
</comment>
<dbReference type="HAMAP" id="MF_00337">
    <property type="entry name" value="Exonuc_7_S"/>
    <property type="match status" value="1"/>
</dbReference>
<dbReference type="Pfam" id="PF02609">
    <property type="entry name" value="Exonuc_VII_S"/>
    <property type="match status" value="1"/>
</dbReference>
<evidence type="ECO:0000256" key="1">
    <source>
        <dbReference type="ARBA" id="ARBA00009998"/>
    </source>
</evidence>
<comment type="catalytic activity">
    <reaction evidence="6">
        <text>Exonucleolytic cleavage in either 5'- to 3'- or 3'- to 5'-direction to yield nucleoside 5'-phosphates.</text>
        <dbReference type="EC" id="3.1.11.6"/>
    </reaction>
</comment>
<gene>
    <name evidence="6 7" type="primary">xseB</name>
    <name evidence="7" type="ORF">IAD16_00205</name>
</gene>